<dbReference type="Pfam" id="PF06293">
    <property type="entry name" value="Kdo"/>
    <property type="match status" value="1"/>
</dbReference>
<comment type="function">
    <text evidence="1">Kinase involved in the biosynthesis of the core oligosaccharide region of lipopolysaccharide (LPS). Catalyzes the phosphorylation of heptose I (HepI), the first heptose added to the Kdo2-lipid A module.</text>
</comment>
<keyword evidence="3" id="KW-1185">Reference proteome</keyword>
<dbReference type="EC" id="2.7.1.-" evidence="1"/>
<sequence length="276" mass="32110">MFDSMLDEPFLAESFRVMWEGQDPFERLWQMPGTEYRRMPGRRTFRFEIDGCAYFAKLHAGEGWGPVLGDLLRLRKPVLGAATEYRALRMLEVLGIDTMRPVAFAERGLSPSARESFLVTEALEPTVSLETFCADWKALPPPLSIKRKLIRRVAEIARDLHEGGVNHRDFYLCHFLLRPETLEQESLVIHLIDLHRAQIRHRVPERWRIKDLSGLWFSACDIGLTRADLMRFVEIYSGRRPSVELRANAARWKKVWVKMARVRAREKRKIAAGIPR</sequence>
<keyword evidence="1" id="KW-0067">ATP-binding</keyword>
<reference evidence="2 3" key="1">
    <citation type="submission" date="2023-04" db="EMBL/GenBank/DDBJ databases">
        <title>Marinobulbifer ophiurae gen. nov., sp. Nov., isolate from tissue of brittle star Ophioplocus japonicus.</title>
        <authorList>
            <person name="Kawano K."/>
            <person name="Sawayama S."/>
            <person name="Nakagawa S."/>
        </authorList>
    </citation>
    <scope>NUCLEOTIDE SEQUENCE [LARGE SCALE GENOMIC DNA]</scope>
    <source>
        <strain evidence="2 3">NKW57</strain>
    </source>
</reference>
<dbReference type="RefSeq" id="WP_285764494.1">
    <property type="nucleotide sequence ID" value="NZ_BSYJ01000004.1"/>
</dbReference>
<keyword evidence="1" id="KW-0448">Lipopolysaccharide biosynthesis</keyword>
<protein>
    <recommendedName>
        <fullName evidence="1">Lipopolysaccharide core heptose(I) kinase</fullName>
        <ecNumber evidence="1">2.7.1.-</ecNumber>
    </recommendedName>
</protein>
<comment type="caution">
    <text evidence="2">The sequence shown here is derived from an EMBL/GenBank/DDBJ whole genome shotgun (WGS) entry which is preliminary data.</text>
</comment>
<organism evidence="2 3">
    <name type="scientific">Biformimicrobium ophioploci</name>
    <dbReference type="NCBI Taxonomy" id="3036711"/>
    <lineage>
        <taxon>Bacteria</taxon>
        <taxon>Pseudomonadati</taxon>
        <taxon>Pseudomonadota</taxon>
        <taxon>Gammaproteobacteria</taxon>
        <taxon>Cellvibrionales</taxon>
        <taxon>Microbulbiferaceae</taxon>
        <taxon>Biformimicrobium</taxon>
    </lineage>
</organism>
<evidence type="ECO:0000256" key="1">
    <source>
        <dbReference type="PIRNR" id="PIRNR037318"/>
    </source>
</evidence>
<dbReference type="GO" id="GO:0016301">
    <property type="term" value="F:kinase activity"/>
    <property type="evidence" value="ECO:0007669"/>
    <property type="project" value="UniProtKB-KW"/>
</dbReference>
<keyword evidence="1 2" id="KW-0418">Kinase</keyword>
<gene>
    <name evidence="2" type="primary">rfaP</name>
    <name evidence="2" type="ORF">MNKW57_22000</name>
</gene>
<accession>A0ABQ6M0J1</accession>
<comment type="similarity">
    <text evidence="1">Belongs to the protein kinase superfamily. KdkA/rfaP family.</text>
</comment>
<dbReference type="InterPro" id="IPR011009">
    <property type="entry name" value="Kinase-like_dom_sf"/>
</dbReference>
<keyword evidence="1" id="KW-0547">Nucleotide-binding</keyword>
<dbReference type="PIRSF" id="PIRSF037318">
    <property type="entry name" value="RfaP"/>
    <property type="match status" value="1"/>
</dbReference>
<dbReference type="Proteomes" id="UP001224392">
    <property type="component" value="Unassembled WGS sequence"/>
</dbReference>
<comment type="pathway">
    <text evidence="1">Bacterial outer membrane biogenesis; LPS core biosynthesis.</text>
</comment>
<proteinExistence type="inferred from homology"/>
<dbReference type="InterPro" id="IPR017172">
    <property type="entry name" value="Lsacc_core_hep_kinase_RfaP"/>
</dbReference>
<evidence type="ECO:0000313" key="2">
    <source>
        <dbReference type="EMBL" id="GMG87879.1"/>
    </source>
</evidence>
<name>A0ABQ6M0J1_9GAMM</name>
<dbReference type="NCBIfam" id="NF011703">
    <property type="entry name" value="PRK15123.1"/>
    <property type="match status" value="1"/>
</dbReference>
<dbReference type="SUPFAM" id="SSF56112">
    <property type="entry name" value="Protein kinase-like (PK-like)"/>
    <property type="match status" value="1"/>
</dbReference>
<evidence type="ECO:0000313" key="3">
    <source>
        <dbReference type="Proteomes" id="UP001224392"/>
    </source>
</evidence>
<keyword evidence="1" id="KW-0808">Transferase</keyword>
<dbReference type="EMBL" id="BSYJ01000004">
    <property type="protein sequence ID" value="GMG87879.1"/>
    <property type="molecule type" value="Genomic_DNA"/>
</dbReference>